<dbReference type="AlphaFoldDB" id="A0A0C9T8N9"/>
<evidence type="ECO:0000256" key="1">
    <source>
        <dbReference type="ARBA" id="ARBA00005564"/>
    </source>
</evidence>
<dbReference type="EMBL" id="KN832570">
    <property type="protein sequence ID" value="KII84588.1"/>
    <property type="molecule type" value="Genomic_DNA"/>
</dbReference>
<organism evidence="2 3">
    <name type="scientific">Plicaturopsis crispa FD-325 SS-3</name>
    <dbReference type="NCBI Taxonomy" id="944288"/>
    <lineage>
        <taxon>Eukaryota</taxon>
        <taxon>Fungi</taxon>
        <taxon>Dikarya</taxon>
        <taxon>Basidiomycota</taxon>
        <taxon>Agaricomycotina</taxon>
        <taxon>Agaricomycetes</taxon>
        <taxon>Agaricomycetidae</taxon>
        <taxon>Amylocorticiales</taxon>
        <taxon>Amylocorticiaceae</taxon>
        <taxon>Plicatura</taxon>
        <taxon>Plicaturopsis crispa</taxon>
    </lineage>
</organism>
<name>A0A0C9T8N9_PLICR</name>
<comment type="similarity">
    <text evidence="1">Belongs to the cycloisomerase 2 family.</text>
</comment>
<dbReference type="InterPro" id="IPR050282">
    <property type="entry name" value="Cycloisomerase_2"/>
</dbReference>
<dbReference type="HOGENOM" id="CLU_038716_1_0_1"/>
<evidence type="ECO:0008006" key="4">
    <source>
        <dbReference type="Google" id="ProtNLM"/>
    </source>
</evidence>
<reference evidence="2 3" key="1">
    <citation type="submission" date="2014-06" db="EMBL/GenBank/DDBJ databases">
        <title>Evolutionary Origins and Diversification of the Mycorrhizal Mutualists.</title>
        <authorList>
            <consortium name="DOE Joint Genome Institute"/>
            <consortium name="Mycorrhizal Genomics Consortium"/>
            <person name="Kohler A."/>
            <person name="Kuo A."/>
            <person name="Nagy L.G."/>
            <person name="Floudas D."/>
            <person name="Copeland A."/>
            <person name="Barry K.W."/>
            <person name="Cichocki N."/>
            <person name="Veneault-Fourrey C."/>
            <person name="LaButti K."/>
            <person name="Lindquist E.A."/>
            <person name="Lipzen A."/>
            <person name="Lundell T."/>
            <person name="Morin E."/>
            <person name="Murat C."/>
            <person name="Riley R."/>
            <person name="Ohm R."/>
            <person name="Sun H."/>
            <person name="Tunlid A."/>
            <person name="Henrissat B."/>
            <person name="Grigoriev I.V."/>
            <person name="Hibbett D.S."/>
            <person name="Martin F."/>
        </authorList>
    </citation>
    <scope>NUCLEOTIDE SEQUENCE [LARGE SCALE GENOMIC DNA]</scope>
    <source>
        <strain evidence="2 3">FD-325 SS-3</strain>
    </source>
</reference>
<keyword evidence="3" id="KW-1185">Reference proteome</keyword>
<proteinExistence type="inferred from homology"/>
<dbReference type="PANTHER" id="PTHR30344">
    <property type="entry name" value="6-PHOSPHOGLUCONOLACTONASE-RELATED"/>
    <property type="match status" value="1"/>
</dbReference>
<dbReference type="OrthoDB" id="9972196at2759"/>
<sequence length="365" mass="39454">MAYRIITGSYTSNISILSFSPANGSLTLQSSVDVGQRPSWIEPHTSDRSVIFAALEQLEGKVIAIKLDGDGANVVASISSGGDSPCHLTVTDEEVLVSNYMDGRFASIPLSKDFPYLPSSEASTQIIQFHGTGPNTVRQEQAHAHEAVVHGDEVLVPDLGADKIWRLVKGKENRWEVSGAIETPPGGGPRHLLIHDEHLYVLLELTLEIATFRLPSFELLSVTPALSPVPPYNEQHGMSAAEVLIPAQNAAFPLTYIYTSNRDVPSPDSKAPHPLGDTISIFTVTHPDPDRPSLLALGKPTLRTQVHTGLRHLRGMKFFGEDDRYLIAGGVTSGGVKVFERTDGGEGLREVASLELDQPTGFLVI</sequence>
<gene>
    <name evidence="2" type="ORF">PLICRDRAFT_117788</name>
</gene>
<dbReference type="Proteomes" id="UP000053263">
    <property type="component" value="Unassembled WGS sequence"/>
</dbReference>
<dbReference type="Pfam" id="PF10282">
    <property type="entry name" value="Lactonase"/>
    <property type="match status" value="1"/>
</dbReference>
<evidence type="ECO:0000313" key="3">
    <source>
        <dbReference type="Proteomes" id="UP000053263"/>
    </source>
</evidence>
<protein>
    <recommendedName>
        <fullName evidence="4">Isomerase YbhE</fullName>
    </recommendedName>
</protein>
<accession>A0A0C9T8N9</accession>
<dbReference type="InterPro" id="IPR011048">
    <property type="entry name" value="Haem_d1_sf"/>
</dbReference>
<dbReference type="GO" id="GO:0017057">
    <property type="term" value="F:6-phosphogluconolactonase activity"/>
    <property type="evidence" value="ECO:0007669"/>
    <property type="project" value="TreeGrafter"/>
</dbReference>
<dbReference type="SUPFAM" id="SSF51004">
    <property type="entry name" value="C-terminal (heme d1) domain of cytochrome cd1-nitrite reductase"/>
    <property type="match status" value="1"/>
</dbReference>
<dbReference type="InterPro" id="IPR019405">
    <property type="entry name" value="Lactonase_7-beta_prop"/>
</dbReference>
<evidence type="ECO:0000313" key="2">
    <source>
        <dbReference type="EMBL" id="KII84588.1"/>
    </source>
</evidence>
<dbReference type="PANTHER" id="PTHR30344:SF7">
    <property type="entry name" value="DUF2415 DOMAIN-CONTAINING PROTEIN"/>
    <property type="match status" value="1"/>
</dbReference>
<dbReference type="Gene3D" id="2.130.10.10">
    <property type="entry name" value="YVTN repeat-like/Quinoprotein amine dehydrogenase"/>
    <property type="match status" value="1"/>
</dbReference>
<dbReference type="InterPro" id="IPR015943">
    <property type="entry name" value="WD40/YVTN_repeat-like_dom_sf"/>
</dbReference>